<dbReference type="InterPro" id="IPR011051">
    <property type="entry name" value="RmlC_Cupin_sf"/>
</dbReference>
<sequence length="273" mass="30688">MTKSSELIVKSAANPDSGGRVLEITRESAGWDYVGFQVCRLTKGQVLERKTGNEEVCLVILSGKASVATEDQQWEEIGERMSVFERVPPYSVYVPSGNFYKVRALSDELELAVCTAPGKGTYRSRLIKPGDVGVEMRGSGSMQRLIHNILPESESADSLLVVEVFTPNGHWSSYPPHKHDQLNLPEESLLEETYYHRIEPEQGFAVQRVYTDDRSLDETLIVKDGDAVLVPRGYHPVSAPPGYDLYYLNVMAGPVRTWKFRNDPEHEWITLRG</sequence>
<evidence type="ECO:0000256" key="2">
    <source>
        <dbReference type="NCBIfam" id="TIGR04378"/>
    </source>
</evidence>
<protein>
    <recommendedName>
        <fullName evidence="2">5-deoxy-glucuronate isomerase</fullName>
        <ecNumber evidence="2">5.3.1.30</ecNumber>
    </recommendedName>
</protein>
<name>A0ABW3DDE8_9BACL</name>
<comment type="caution">
    <text evidence="3">The sequence shown here is derived from an EMBL/GenBank/DDBJ whole genome shotgun (WGS) entry which is preliminary data.</text>
</comment>
<dbReference type="Pfam" id="PF04962">
    <property type="entry name" value="KduI"/>
    <property type="match status" value="1"/>
</dbReference>
<dbReference type="Gene3D" id="2.60.120.10">
    <property type="entry name" value="Jelly Rolls"/>
    <property type="match status" value="2"/>
</dbReference>
<organism evidence="3 4">
    <name type="scientific">Paenibacillus residui</name>
    <dbReference type="NCBI Taxonomy" id="629724"/>
    <lineage>
        <taxon>Bacteria</taxon>
        <taxon>Bacillati</taxon>
        <taxon>Bacillota</taxon>
        <taxon>Bacilli</taxon>
        <taxon>Bacillales</taxon>
        <taxon>Paenibacillaceae</taxon>
        <taxon>Paenibacillus</taxon>
    </lineage>
</organism>
<dbReference type="PANTHER" id="PTHR39193:SF1">
    <property type="entry name" value="5-DEOXY-GLUCURONATE ISOMERASE"/>
    <property type="match status" value="1"/>
</dbReference>
<proteinExistence type="predicted"/>
<dbReference type="InterPro" id="IPR024203">
    <property type="entry name" value="Deoxy-glucuronate_isom_IolB"/>
</dbReference>
<dbReference type="Proteomes" id="UP001597120">
    <property type="component" value="Unassembled WGS sequence"/>
</dbReference>
<dbReference type="RefSeq" id="WP_379290559.1">
    <property type="nucleotide sequence ID" value="NZ_JBHTIU010000081.1"/>
</dbReference>
<evidence type="ECO:0000313" key="3">
    <source>
        <dbReference type="EMBL" id="MFD0871508.1"/>
    </source>
</evidence>
<evidence type="ECO:0000256" key="1">
    <source>
        <dbReference type="ARBA" id="ARBA00023235"/>
    </source>
</evidence>
<reference evidence="4" key="1">
    <citation type="journal article" date="2019" name="Int. J. Syst. Evol. Microbiol.">
        <title>The Global Catalogue of Microorganisms (GCM) 10K type strain sequencing project: providing services to taxonomists for standard genome sequencing and annotation.</title>
        <authorList>
            <consortium name="The Broad Institute Genomics Platform"/>
            <consortium name="The Broad Institute Genome Sequencing Center for Infectious Disease"/>
            <person name="Wu L."/>
            <person name="Ma J."/>
        </authorList>
    </citation>
    <scope>NUCLEOTIDE SEQUENCE [LARGE SCALE GENOMIC DNA]</scope>
    <source>
        <strain evidence="4">CCUG 57263</strain>
    </source>
</reference>
<evidence type="ECO:0000313" key="4">
    <source>
        <dbReference type="Proteomes" id="UP001597120"/>
    </source>
</evidence>
<keyword evidence="4" id="KW-1185">Reference proteome</keyword>
<accession>A0ABW3DDE8</accession>
<dbReference type="PANTHER" id="PTHR39193">
    <property type="entry name" value="5-DEOXY-GLUCURONATE ISOMERASE"/>
    <property type="match status" value="1"/>
</dbReference>
<dbReference type="PIRSF" id="PIRSF036628">
    <property type="entry name" value="IolB"/>
    <property type="match status" value="1"/>
</dbReference>
<dbReference type="InterPro" id="IPR021120">
    <property type="entry name" value="KduI/IolB_isomerase"/>
</dbReference>
<keyword evidence="1 3" id="KW-0413">Isomerase</keyword>
<dbReference type="InterPro" id="IPR014710">
    <property type="entry name" value="RmlC-like_jellyroll"/>
</dbReference>
<dbReference type="GO" id="GO:0102482">
    <property type="term" value="F:5-deoxy-D-glucuronate isomerase activity"/>
    <property type="evidence" value="ECO:0007669"/>
    <property type="project" value="UniProtKB-EC"/>
</dbReference>
<gene>
    <name evidence="3" type="primary">iolB</name>
    <name evidence="3" type="ORF">ACFQ03_20415</name>
</gene>
<dbReference type="EMBL" id="JBHTIU010000081">
    <property type="protein sequence ID" value="MFD0871508.1"/>
    <property type="molecule type" value="Genomic_DNA"/>
</dbReference>
<dbReference type="EC" id="5.3.1.30" evidence="2"/>
<dbReference type="NCBIfam" id="TIGR04378">
    <property type="entry name" value="myo_inos_iolB"/>
    <property type="match status" value="1"/>
</dbReference>
<dbReference type="SUPFAM" id="SSF51182">
    <property type="entry name" value="RmlC-like cupins"/>
    <property type="match status" value="1"/>
</dbReference>